<organism evidence="1 2">
    <name type="scientific">Linum tenue</name>
    <dbReference type="NCBI Taxonomy" id="586396"/>
    <lineage>
        <taxon>Eukaryota</taxon>
        <taxon>Viridiplantae</taxon>
        <taxon>Streptophyta</taxon>
        <taxon>Embryophyta</taxon>
        <taxon>Tracheophyta</taxon>
        <taxon>Spermatophyta</taxon>
        <taxon>Magnoliopsida</taxon>
        <taxon>eudicotyledons</taxon>
        <taxon>Gunneridae</taxon>
        <taxon>Pentapetalae</taxon>
        <taxon>rosids</taxon>
        <taxon>fabids</taxon>
        <taxon>Malpighiales</taxon>
        <taxon>Linaceae</taxon>
        <taxon>Linum</taxon>
    </lineage>
</organism>
<sequence length="66" mass="8035">MSYREGQLEVWWWGENERKLSQFKRVRREGQRQTRNLIKGRISIWSGAVFFSRQIQGTFIMVYVPI</sequence>
<evidence type="ECO:0000313" key="1">
    <source>
        <dbReference type="EMBL" id="CAI0411520.1"/>
    </source>
</evidence>
<keyword evidence="2" id="KW-1185">Reference proteome</keyword>
<gene>
    <name evidence="1" type="ORF">LITE_LOCUS15214</name>
</gene>
<reference evidence="1" key="1">
    <citation type="submission" date="2022-08" db="EMBL/GenBank/DDBJ databases">
        <authorList>
            <person name="Gutierrez-Valencia J."/>
        </authorList>
    </citation>
    <scope>NUCLEOTIDE SEQUENCE</scope>
</reference>
<protein>
    <submittedName>
        <fullName evidence="1">Uncharacterized protein</fullName>
    </submittedName>
</protein>
<comment type="caution">
    <text evidence="1">The sequence shown here is derived from an EMBL/GenBank/DDBJ whole genome shotgun (WGS) entry which is preliminary data.</text>
</comment>
<evidence type="ECO:0000313" key="2">
    <source>
        <dbReference type="Proteomes" id="UP001154282"/>
    </source>
</evidence>
<accession>A0AAV0JQ75</accession>
<dbReference type="EMBL" id="CAMGYJ010000005">
    <property type="protein sequence ID" value="CAI0411520.1"/>
    <property type="molecule type" value="Genomic_DNA"/>
</dbReference>
<proteinExistence type="predicted"/>
<dbReference type="Proteomes" id="UP001154282">
    <property type="component" value="Unassembled WGS sequence"/>
</dbReference>
<name>A0AAV0JQ75_9ROSI</name>
<dbReference type="AlphaFoldDB" id="A0AAV0JQ75"/>